<dbReference type="Pfam" id="PF23562">
    <property type="entry name" value="AMP-binding_C_3"/>
    <property type="match status" value="1"/>
</dbReference>
<dbReference type="Pfam" id="PF00501">
    <property type="entry name" value="AMP-binding"/>
    <property type="match status" value="1"/>
</dbReference>
<keyword evidence="1" id="KW-0547">Nucleotide-binding</keyword>
<dbReference type="AlphaFoldDB" id="A0A4R8IQM9"/>
<dbReference type="Gene3D" id="3.40.50.12780">
    <property type="entry name" value="N-terminal domain of ligase-like"/>
    <property type="match status" value="1"/>
</dbReference>
<organism evidence="4 5">
    <name type="scientific">Thiohalophilus thiocyanatoxydans</name>
    <dbReference type="NCBI Taxonomy" id="381308"/>
    <lineage>
        <taxon>Bacteria</taxon>
        <taxon>Pseudomonadati</taxon>
        <taxon>Pseudomonadota</taxon>
        <taxon>Gammaproteobacteria</taxon>
        <taxon>Thiohalomonadales</taxon>
        <taxon>Thiohalophilaceae</taxon>
        <taxon>Thiohalophilus</taxon>
    </lineage>
</organism>
<accession>A0A4R8IQM9</accession>
<dbReference type="PANTHER" id="PTHR43272:SF33">
    <property type="entry name" value="AMP-BINDING DOMAIN-CONTAINING PROTEIN-RELATED"/>
    <property type="match status" value="1"/>
</dbReference>
<proteinExistence type="predicted"/>
<dbReference type="GO" id="GO:0016020">
    <property type="term" value="C:membrane"/>
    <property type="evidence" value="ECO:0007669"/>
    <property type="project" value="TreeGrafter"/>
</dbReference>
<dbReference type="PROSITE" id="PS00455">
    <property type="entry name" value="AMP_BINDING"/>
    <property type="match status" value="1"/>
</dbReference>
<dbReference type="Proteomes" id="UP000294914">
    <property type="component" value="Unassembled WGS sequence"/>
</dbReference>
<dbReference type="InterPro" id="IPR020845">
    <property type="entry name" value="AMP-binding_CS"/>
</dbReference>
<dbReference type="GO" id="GO:0005524">
    <property type="term" value="F:ATP binding"/>
    <property type="evidence" value="ECO:0007669"/>
    <property type="project" value="UniProtKB-KW"/>
</dbReference>
<evidence type="ECO:0000256" key="2">
    <source>
        <dbReference type="ARBA" id="ARBA00022840"/>
    </source>
</evidence>
<dbReference type="OrthoDB" id="5296889at2"/>
<dbReference type="CDD" id="cd05907">
    <property type="entry name" value="VL_LC_FACS_like"/>
    <property type="match status" value="1"/>
</dbReference>
<evidence type="ECO:0000256" key="1">
    <source>
        <dbReference type="ARBA" id="ARBA00022741"/>
    </source>
</evidence>
<evidence type="ECO:0000313" key="5">
    <source>
        <dbReference type="Proteomes" id="UP000294914"/>
    </source>
</evidence>
<reference evidence="4 5" key="1">
    <citation type="submission" date="2019-03" db="EMBL/GenBank/DDBJ databases">
        <title>Genomic Encyclopedia of Type Strains, Phase IV (KMG-IV): sequencing the most valuable type-strain genomes for metagenomic binning, comparative biology and taxonomic classification.</title>
        <authorList>
            <person name="Goeker M."/>
        </authorList>
    </citation>
    <scope>NUCLEOTIDE SEQUENCE [LARGE SCALE GENOMIC DNA]</scope>
    <source>
        <strain evidence="4 5">DSM 16326</strain>
    </source>
</reference>
<sequence>MSQISDLISQEDAGNLHGLFQERVRRSPQRIAYRHYYTESEQWEDINWQQMADDVARWQAALARENLESGARVGLILRNCPEWVKFEQAALGLGLVVVPLYTNDRPDNIAYIIDNADVKCLLFEGEEHWQVLQGVMDRLGTVQRFISLHYLDHQEADRLTAIDQWLPDKHTRPALPDIEPRDLASIVYTSGTTGKPKGVMLSHENILWNACACAKCERFYNDDMYLSFLPLSHMFERTAGYYLPMVAGSTVAYARSIEQLAEDLVSIRPTILVSVPRIYERVNNKIKAQLETKSPLARKLFLGAVATGWQMFEHQQGRDHWRPGQLLWPVFKALVAKKIMQKLGGRLRIAVCGGAPLPTDVARTFIGLGLPLLQGYGMTELSPVATVNRRDNNDPASVGTVLDDVEVQLGENDELLVRSPGIMKGYWNNEEATRELIDDQGWLHTGDVARIDNGFVYITGRIKDIIVMANGEKVPPADIEMAIASDPLFDQAMVIGEGKPFLSCITVLNPDSWQKIAGDYNLDPDDSASLENETIIKLLLDKINHQLHDFPGYANIYCVKATLAPWTIEEGLITPTLKLKRNELIDKFRDDIDRFYKGH</sequence>
<dbReference type="SUPFAM" id="SSF56801">
    <property type="entry name" value="Acetyl-CoA synthetase-like"/>
    <property type="match status" value="1"/>
</dbReference>
<dbReference type="InterPro" id="IPR042099">
    <property type="entry name" value="ANL_N_sf"/>
</dbReference>
<dbReference type="PANTHER" id="PTHR43272">
    <property type="entry name" value="LONG-CHAIN-FATTY-ACID--COA LIGASE"/>
    <property type="match status" value="1"/>
</dbReference>
<keyword evidence="5" id="KW-1185">Reference proteome</keyword>
<dbReference type="EMBL" id="SOQX01000002">
    <property type="protein sequence ID" value="TDY02888.1"/>
    <property type="molecule type" value="Genomic_DNA"/>
</dbReference>
<comment type="caution">
    <text evidence="4">The sequence shown here is derived from an EMBL/GenBank/DDBJ whole genome shotgun (WGS) entry which is preliminary data.</text>
</comment>
<protein>
    <submittedName>
        <fullName evidence="4">Long-chain acyl-CoA synthetase</fullName>
    </submittedName>
</protein>
<dbReference type="GO" id="GO:0004467">
    <property type="term" value="F:long-chain fatty acid-CoA ligase activity"/>
    <property type="evidence" value="ECO:0007669"/>
    <property type="project" value="TreeGrafter"/>
</dbReference>
<name>A0A4R8IQM9_9GAMM</name>
<dbReference type="InterPro" id="IPR000873">
    <property type="entry name" value="AMP-dep_synth/lig_dom"/>
</dbReference>
<evidence type="ECO:0000313" key="4">
    <source>
        <dbReference type="EMBL" id="TDY02888.1"/>
    </source>
</evidence>
<feature type="domain" description="AMP-dependent synthetase/ligase" evidence="3">
    <location>
        <begin position="20"/>
        <end position="427"/>
    </location>
</feature>
<dbReference type="RefSeq" id="WP_134082155.1">
    <property type="nucleotide sequence ID" value="NZ_SOQX01000002.1"/>
</dbReference>
<gene>
    <name evidence="4" type="ORF">EDC23_1272</name>
</gene>
<keyword evidence="2" id="KW-0067">ATP-binding</keyword>
<evidence type="ECO:0000259" key="3">
    <source>
        <dbReference type="Pfam" id="PF00501"/>
    </source>
</evidence>